<proteinExistence type="predicted"/>
<protein>
    <submittedName>
        <fullName evidence="1">Uncharacterized protein</fullName>
    </submittedName>
</protein>
<gene>
    <name evidence="1" type="ORF">ABS765_15480</name>
</gene>
<dbReference type="Proteomes" id="UP001629058">
    <property type="component" value="Unassembled WGS sequence"/>
</dbReference>
<name>A0ABW8Y825_9FLAO</name>
<accession>A0ABW8Y825</accession>
<sequence>MRTKILLLFLLGWVGMAFGQNQLLKDAQLDSSSKNVISDSTQQTENQKLISTIKKLISEENSDSTEIGFFHIRNYAIIFKNRFPIDQINDFSIIRESIDNQIKNKNLYTKVNVTAGKDLISVCEKRINGEKVNDTMVFARKGDEFKLDIGYIDSVAVAINEGVIEHLRVFTKGGNTFSNTDSPIPLITIEKRFNDKLYNPRDNSFIFLKDAIYFEANRRFNYFPEDDELKVKNTFNSDGTITLGSKKLLANNSLNSLVNLQVYSDLLALFGNEANGLMQFEANSKFYLHRGTYRNKYIFMPFDAIEPFFHFSRIDSKFDTIAISSAQEVNRLELFRRYTYAVGVDANIMRADFRPNNSFEIKLGYFYSSSNLNIGDNKTSIALHNPYAELVLKSRKLNNFSLDLRARFMFQKMNPNAYIDNDEWNQLVSFRAGICYFPNKKKADKIFLRFINYLNLSNRKEDFSLLQLGFSKAISF</sequence>
<dbReference type="RefSeq" id="WP_408092160.1">
    <property type="nucleotide sequence ID" value="NZ_JBELPY010000013.1"/>
</dbReference>
<dbReference type="EMBL" id="JBELPY010000013">
    <property type="protein sequence ID" value="MFL9835428.1"/>
    <property type="molecule type" value="Genomic_DNA"/>
</dbReference>
<keyword evidence="2" id="KW-1185">Reference proteome</keyword>
<organism evidence="1 2">
    <name type="scientific">Chryseobacterium terrae</name>
    <dbReference type="NCBI Taxonomy" id="3163299"/>
    <lineage>
        <taxon>Bacteria</taxon>
        <taxon>Pseudomonadati</taxon>
        <taxon>Bacteroidota</taxon>
        <taxon>Flavobacteriia</taxon>
        <taxon>Flavobacteriales</taxon>
        <taxon>Weeksellaceae</taxon>
        <taxon>Chryseobacterium group</taxon>
        <taxon>Chryseobacterium</taxon>
    </lineage>
</organism>
<reference evidence="1 2" key="1">
    <citation type="submission" date="2024-06" db="EMBL/GenBank/DDBJ databases">
        <authorList>
            <person name="Kaempfer P."/>
            <person name="Viver T."/>
        </authorList>
    </citation>
    <scope>NUCLEOTIDE SEQUENCE [LARGE SCALE GENOMIC DNA]</scope>
    <source>
        <strain evidence="1 2">ST-37</strain>
    </source>
</reference>
<comment type="caution">
    <text evidence="1">The sequence shown here is derived from an EMBL/GenBank/DDBJ whole genome shotgun (WGS) entry which is preliminary data.</text>
</comment>
<evidence type="ECO:0000313" key="1">
    <source>
        <dbReference type="EMBL" id="MFL9835428.1"/>
    </source>
</evidence>
<evidence type="ECO:0000313" key="2">
    <source>
        <dbReference type="Proteomes" id="UP001629058"/>
    </source>
</evidence>